<keyword evidence="2" id="KW-1185">Reference proteome</keyword>
<accession>A0ACC6M3Q5</accession>
<proteinExistence type="predicted"/>
<dbReference type="EMBL" id="JAWZSR010000003">
    <property type="protein sequence ID" value="MDX8045581.1"/>
    <property type="molecule type" value="Genomic_DNA"/>
</dbReference>
<comment type="caution">
    <text evidence="1">The sequence shown here is derived from an EMBL/GenBank/DDBJ whole genome shotgun (WGS) entry which is preliminary data.</text>
</comment>
<organism evidence="1 2">
    <name type="scientific">Gracilibacillus pellucidus</name>
    <dbReference type="NCBI Taxonomy" id="3095368"/>
    <lineage>
        <taxon>Bacteria</taxon>
        <taxon>Bacillati</taxon>
        <taxon>Bacillota</taxon>
        <taxon>Bacilli</taxon>
        <taxon>Bacillales</taxon>
        <taxon>Bacillaceae</taxon>
        <taxon>Gracilibacillus</taxon>
    </lineage>
</organism>
<dbReference type="Proteomes" id="UP001277972">
    <property type="component" value="Unassembled WGS sequence"/>
</dbReference>
<name>A0ACC6M3Q5_9BACI</name>
<reference evidence="1" key="1">
    <citation type="submission" date="2023-11" db="EMBL/GenBank/DDBJ databases">
        <title>Gracilibacillus pellucida a moderately halophilic bacterium isolated from saline soil in Xinjiang province.</title>
        <authorList>
            <person name="Zhang Z."/>
            <person name="Tan F."/>
            <person name="Wang Y."/>
            <person name="Xia M."/>
        </authorList>
    </citation>
    <scope>NUCLEOTIDE SEQUENCE</scope>
    <source>
        <strain evidence="1">S3-1-1</strain>
    </source>
</reference>
<sequence>MFSKRQKIILSYILYIDDPIKLDLLAGIIQVSIHTIRKELENINRILSESDTQVSISNKGQCYIENEKKETVRNLLINPIFIDKNNIENHIVWDRIYTIIGMLSFEEDYVSMEELADRLFVSKSTINLNITEIKRIINRISGIHFTISNTKGLKFEGKEEGFRYLLAKMIVQGLNIETVLQNLFPAMDFDIAKKHSQINKALREIMVKHDFIISGKAFGLVAASLLICAIRDELGYISYNQIDESLLPMMKELEQRLKKEVDITFTNSDMLYIQQVIMEQNHFYKNDNWDLKDRQIVSVFTQAVSDLFKIDLQKYHHFEEEFMFYINQLNQRVKNNHDYTNFYKRQINRMFQMTTSIVAYCKPDLKELGVTYSEAELAYITLFLGNYIETEEPTLNILFVSDEHTALVKWIVSEVERLMGTSVRILNTIPRYLFEANMDGFLKNIDVILTTDQINVNHKRTVIFIQSLFGKAEQDFLQSLLQDYLKKSDMKKLQEIESTAIGQEHFIQIPVEYKELNQCFYYMLEKLGYLESIEKNEIDNHFIPNDTKIAYASFISDRPGQSKIIIGKLPKSITYGNKAIHTIIISLYHANDHAIARPFYQCVRFLMDPAQNNRIGKIKDYSDFKNLFDQ</sequence>
<protein>
    <submittedName>
        <fullName evidence="1">Helix-turn-helix domain-containing protein</fullName>
    </submittedName>
</protein>
<evidence type="ECO:0000313" key="1">
    <source>
        <dbReference type="EMBL" id="MDX8045581.1"/>
    </source>
</evidence>
<evidence type="ECO:0000313" key="2">
    <source>
        <dbReference type="Proteomes" id="UP001277972"/>
    </source>
</evidence>
<gene>
    <name evidence="1" type="ORF">SH601_06230</name>
</gene>